<feature type="domain" description="Reverse transcriptase RNase H-like" evidence="9">
    <location>
        <begin position="268"/>
        <end position="371"/>
    </location>
</feature>
<dbReference type="EMBL" id="JAROKS010000020">
    <property type="protein sequence ID" value="KAK1791370.1"/>
    <property type="molecule type" value="Genomic_DNA"/>
</dbReference>
<evidence type="ECO:0000313" key="11">
    <source>
        <dbReference type="Proteomes" id="UP001239994"/>
    </source>
</evidence>
<feature type="non-terminal residue" evidence="10">
    <location>
        <position position="1"/>
    </location>
</feature>
<evidence type="ECO:0000259" key="9">
    <source>
        <dbReference type="Pfam" id="PF17917"/>
    </source>
</evidence>
<dbReference type="InterPro" id="IPR043502">
    <property type="entry name" value="DNA/RNA_pol_sf"/>
</dbReference>
<dbReference type="CDD" id="cd09274">
    <property type="entry name" value="RNase_HI_RT_Ty3"/>
    <property type="match status" value="1"/>
</dbReference>
<dbReference type="SUPFAM" id="SSF56672">
    <property type="entry name" value="DNA/RNA polymerases"/>
    <property type="match status" value="1"/>
</dbReference>
<name>A0AAD9DQF6_9TELE</name>
<keyword evidence="6" id="KW-0378">Hydrolase</keyword>
<evidence type="ECO:0000256" key="4">
    <source>
        <dbReference type="ARBA" id="ARBA00022741"/>
    </source>
</evidence>
<comment type="caution">
    <text evidence="10">The sequence shown here is derived from an EMBL/GenBank/DDBJ whole genome shotgun (WGS) entry which is preliminary data.</text>
</comment>
<dbReference type="PANTHER" id="PTHR43146:SF1">
    <property type="entry name" value="CANCER-RELATED NUCLEOSIDE-TRIPHOSPHATASE"/>
    <property type="match status" value="1"/>
</dbReference>
<keyword evidence="2" id="KW-0548">Nucleotidyltransferase</keyword>
<keyword evidence="5" id="KW-0255">Endonuclease</keyword>
<keyword evidence="1" id="KW-0808">Transferase</keyword>
<keyword evidence="4" id="KW-0547">Nucleotide-binding</keyword>
<gene>
    <name evidence="10" type="ORF">P4O66_013383</name>
</gene>
<dbReference type="AlphaFoldDB" id="A0AAD9DQF6"/>
<dbReference type="GO" id="GO:0003676">
    <property type="term" value="F:nucleic acid binding"/>
    <property type="evidence" value="ECO:0007669"/>
    <property type="project" value="InterPro"/>
</dbReference>
<dbReference type="GO" id="GO:0004519">
    <property type="term" value="F:endonuclease activity"/>
    <property type="evidence" value="ECO:0007669"/>
    <property type="project" value="UniProtKB-KW"/>
</dbReference>
<accession>A0AAD9DQF6</accession>
<sequence>VGKTTLVQKVCEVMVSGGVSLNGFYTEEVRESGRRVGFDVVTVTGERGPLSRVGNEGSVGKREYKVSQYVVDLSSFENLALPLFQNMGEGSRRVFVIDEIGKMELFSQTFIQAVRQALDSSDCILGTIPTPKGKPLGLVEEIRARKDVKVFMNVQPPGSEASSPDWAHLLATQMAALAQQRQEIGEIHSLVQSLGQHVNRLATAPEQRATIPVTSPIQEVMTFSTLAQPLMALLRGQIKPLNWNPKVVKSFEELKNTFSIMPVLQQPDPRKPFVVEVDASDVGVGAVLSQHKEKGGKLYSIAYLSRNLSPAKRNYGVSDHELLAMKLSFEEWRHWLEGARHPFKVITDHKNLEYLQTIKRLNSRQGQWWSFFFSRFNFSVTYRPGERNVRSDALSHQSNQEAQVSCSEPGISELGGLPTVLETADLLFRHVVRQFGLPEDIVSDRGPQFTSQVWKEPLRKLNITVNLTSGYHPERTSTPL</sequence>
<dbReference type="SUPFAM" id="SSF53098">
    <property type="entry name" value="Ribonuclease H-like"/>
    <property type="match status" value="1"/>
</dbReference>
<keyword evidence="8" id="KW-0695">RNA-directed DNA polymerase</keyword>
<dbReference type="Pfam" id="PF17917">
    <property type="entry name" value="RT_RNaseH"/>
    <property type="match status" value="1"/>
</dbReference>
<protein>
    <recommendedName>
        <fullName evidence="9">Reverse transcriptase RNase H-like domain-containing protein</fullName>
    </recommendedName>
</protein>
<dbReference type="Gene3D" id="3.40.50.300">
    <property type="entry name" value="P-loop containing nucleotide triphosphate hydrolases"/>
    <property type="match status" value="1"/>
</dbReference>
<evidence type="ECO:0000256" key="3">
    <source>
        <dbReference type="ARBA" id="ARBA00022722"/>
    </source>
</evidence>
<keyword evidence="3" id="KW-0540">Nuclease</keyword>
<dbReference type="GO" id="GO:0003964">
    <property type="term" value="F:RNA-directed DNA polymerase activity"/>
    <property type="evidence" value="ECO:0007669"/>
    <property type="project" value="UniProtKB-KW"/>
</dbReference>
<dbReference type="InterPro" id="IPR027417">
    <property type="entry name" value="P-loop_NTPase"/>
</dbReference>
<evidence type="ECO:0000256" key="2">
    <source>
        <dbReference type="ARBA" id="ARBA00022695"/>
    </source>
</evidence>
<dbReference type="GO" id="GO:0005524">
    <property type="term" value="F:ATP binding"/>
    <property type="evidence" value="ECO:0007669"/>
    <property type="project" value="UniProtKB-KW"/>
</dbReference>
<dbReference type="Gene3D" id="3.10.20.370">
    <property type="match status" value="1"/>
</dbReference>
<dbReference type="Pfam" id="PF03266">
    <property type="entry name" value="NTPase_1"/>
    <property type="match status" value="1"/>
</dbReference>
<evidence type="ECO:0000256" key="7">
    <source>
        <dbReference type="ARBA" id="ARBA00022840"/>
    </source>
</evidence>
<dbReference type="InterPro" id="IPR012337">
    <property type="entry name" value="RNaseH-like_sf"/>
</dbReference>
<dbReference type="InterPro" id="IPR041373">
    <property type="entry name" value="RT_RNaseH"/>
</dbReference>
<dbReference type="Gene3D" id="3.30.420.10">
    <property type="entry name" value="Ribonuclease H-like superfamily/Ribonuclease H"/>
    <property type="match status" value="1"/>
</dbReference>
<keyword evidence="7" id="KW-0067">ATP-binding</keyword>
<reference evidence="10" key="1">
    <citation type="submission" date="2023-03" db="EMBL/GenBank/DDBJ databases">
        <title>Electrophorus voltai genome.</title>
        <authorList>
            <person name="Bian C."/>
        </authorList>
    </citation>
    <scope>NUCLEOTIDE SEQUENCE</scope>
    <source>
        <strain evidence="10">CB-2022</strain>
        <tissue evidence="10">Muscle</tissue>
    </source>
</reference>
<dbReference type="InterPro" id="IPR036397">
    <property type="entry name" value="RNaseH_sf"/>
</dbReference>
<keyword evidence="11" id="KW-1185">Reference proteome</keyword>
<organism evidence="10 11">
    <name type="scientific">Electrophorus voltai</name>
    <dbReference type="NCBI Taxonomy" id="2609070"/>
    <lineage>
        <taxon>Eukaryota</taxon>
        <taxon>Metazoa</taxon>
        <taxon>Chordata</taxon>
        <taxon>Craniata</taxon>
        <taxon>Vertebrata</taxon>
        <taxon>Euteleostomi</taxon>
        <taxon>Actinopterygii</taxon>
        <taxon>Neopterygii</taxon>
        <taxon>Teleostei</taxon>
        <taxon>Ostariophysi</taxon>
        <taxon>Gymnotiformes</taxon>
        <taxon>Gymnotoidei</taxon>
        <taxon>Gymnotidae</taxon>
        <taxon>Electrophorus</taxon>
    </lineage>
</organism>
<evidence type="ECO:0000256" key="5">
    <source>
        <dbReference type="ARBA" id="ARBA00022759"/>
    </source>
</evidence>
<evidence type="ECO:0000256" key="6">
    <source>
        <dbReference type="ARBA" id="ARBA00022801"/>
    </source>
</evidence>
<dbReference type="PANTHER" id="PTHR43146">
    <property type="entry name" value="CANCER-RELATED NUCLEOSIDE-TRIPHOSPHATASE"/>
    <property type="match status" value="1"/>
</dbReference>
<evidence type="ECO:0000256" key="8">
    <source>
        <dbReference type="ARBA" id="ARBA00022918"/>
    </source>
</evidence>
<dbReference type="GO" id="GO:0017111">
    <property type="term" value="F:ribonucleoside triphosphate phosphatase activity"/>
    <property type="evidence" value="ECO:0007669"/>
    <property type="project" value="InterPro"/>
</dbReference>
<dbReference type="SUPFAM" id="SSF52540">
    <property type="entry name" value="P-loop containing nucleoside triphosphate hydrolases"/>
    <property type="match status" value="1"/>
</dbReference>
<dbReference type="InterPro" id="IPR004948">
    <property type="entry name" value="Nuc-triphosphatase_THEP1"/>
</dbReference>
<dbReference type="Proteomes" id="UP001239994">
    <property type="component" value="Unassembled WGS sequence"/>
</dbReference>
<evidence type="ECO:0000256" key="1">
    <source>
        <dbReference type="ARBA" id="ARBA00022679"/>
    </source>
</evidence>
<dbReference type="FunFam" id="3.10.20.370:FF:000003">
    <property type="entry name" value="Transposon Tf2-6 polyprotein"/>
    <property type="match status" value="1"/>
</dbReference>
<proteinExistence type="predicted"/>
<evidence type="ECO:0000313" key="10">
    <source>
        <dbReference type="EMBL" id="KAK1791370.1"/>
    </source>
</evidence>